<reference evidence="2 3" key="1">
    <citation type="submission" date="2019-02" db="EMBL/GenBank/DDBJ databases">
        <title>Deep-cultivation of Planctomycetes and their phenomic and genomic characterization uncovers novel biology.</title>
        <authorList>
            <person name="Wiegand S."/>
            <person name="Jogler M."/>
            <person name="Boedeker C."/>
            <person name="Pinto D."/>
            <person name="Vollmers J."/>
            <person name="Rivas-Marin E."/>
            <person name="Kohn T."/>
            <person name="Peeters S.H."/>
            <person name="Heuer A."/>
            <person name="Rast P."/>
            <person name="Oberbeckmann S."/>
            <person name="Bunk B."/>
            <person name="Jeske O."/>
            <person name="Meyerdierks A."/>
            <person name="Storesund J.E."/>
            <person name="Kallscheuer N."/>
            <person name="Luecker S."/>
            <person name="Lage O.M."/>
            <person name="Pohl T."/>
            <person name="Merkel B.J."/>
            <person name="Hornburger P."/>
            <person name="Mueller R.-W."/>
            <person name="Bruemmer F."/>
            <person name="Labrenz M."/>
            <person name="Spormann A.M."/>
            <person name="Op Den Camp H."/>
            <person name="Overmann J."/>
            <person name="Amann R."/>
            <person name="Jetten M.S.M."/>
            <person name="Mascher T."/>
            <person name="Medema M.H."/>
            <person name="Devos D.P."/>
            <person name="Kaster A.-K."/>
            <person name="Ovreas L."/>
            <person name="Rohde M."/>
            <person name="Galperin M.Y."/>
            <person name="Jogler C."/>
        </authorList>
    </citation>
    <scope>NUCLEOTIDE SEQUENCE [LARGE SCALE GENOMIC DNA]</scope>
    <source>
        <strain evidence="2 3">Pla52o</strain>
    </source>
</reference>
<name>A0A5C6CCG9_9BACT</name>
<protein>
    <submittedName>
        <fullName evidence="2">Uncharacterized protein</fullName>
    </submittedName>
</protein>
<proteinExistence type="predicted"/>
<dbReference type="EMBL" id="SJPT01000005">
    <property type="protein sequence ID" value="TWU22493.1"/>
    <property type="molecule type" value="Genomic_DNA"/>
</dbReference>
<dbReference type="Proteomes" id="UP000316304">
    <property type="component" value="Unassembled WGS sequence"/>
</dbReference>
<feature type="compositionally biased region" description="Basic and acidic residues" evidence="1">
    <location>
        <begin position="103"/>
        <end position="113"/>
    </location>
</feature>
<dbReference type="AlphaFoldDB" id="A0A5C6CCG9"/>
<accession>A0A5C6CCG9</accession>
<keyword evidence="3" id="KW-1185">Reference proteome</keyword>
<evidence type="ECO:0000256" key="1">
    <source>
        <dbReference type="SAM" id="MobiDB-lite"/>
    </source>
</evidence>
<gene>
    <name evidence="2" type="ORF">Pla52o_35500</name>
</gene>
<dbReference type="RefSeq" id="WP_146595655.1">
    <property type="nucleotide sequence ID" value="NZ_SJPT01000005.1"/>
</dbReference>
<evidence type="ECO:0000313" key="2">
    <source>
        <dbReference type="EMBL" id="TWU22493.1"/>
    </source>
</evidence>
<feature type="compositionally biased region" description="Basic residues" evidence="1">
    <location>
        <begin position="93"/>
        <end position="102"/>
    </location>
</feature>
<evidence type="ECO:0000313" key="3">
    <source>
        <dbReference type="Proteomes" id="UP000316304"/>
    </source>
</evidence>
<feature type="region of interest" description="Disordered" evidence="1">
    <location>
        <begin position="81"/>
        <end position="113"/>
    </location>
</feature>
<comment type="caution">
    <text evidence="2">The sequence shown here is derived from an EMBL/GenBank/DDBJ whole genome shotgun (WGS) entry which is preliminary data.</text>
</comment>
<organism evidence="2 3">
    <name type="scientific">Novipirellula galeiformis</name>
    <dbReference type="NCBI Taxonomy" id="2528004"/>
    <lineage>
        <taxon>Bacteria</taxon>
        <taxon>Pseudomonadati</taxon>
        <taxon>Planctomycetota</taxon>
        <taxon>Planctomycetia</taxon>
        <taxon>Pirellulales</taxon>
        <taxon>Pirellulaceae</taxon>
        <taxon>Novipirellula</taxon>
    </lineage>
</organism>
<sequence>MAKRKPESTQPVSPAELRVLRSQLGGFISEIDSCLEVVGADRIYVFKTNSRDVGMERLEAFVRELRASKFAALEGKPYNEKTRKTALSGVPAKKTKKTRPKKRTAESDPESERVIAEGIADIADYNRSRATKKQAVSNKAAKKRAE</sequence>